<comment type="caution">
    <text evidence="2">The sequence shown here is derived from an EMBL/GenBank/DDBJ whole genome shotgun (WGS) entry which is preliminary data.</text>
</comment>
<evidence type="ECO:0000313" key="2">
    <source>
        <dbReference type="EMBL" id="OEH79761.1"/>
    </source>
</evidence>
<protein>
    <submittedName>
        <fullName evidence="2">Uncharacterized protein</fullName>
    </submittedName>
</protein>
<evidence type="ECO:0000256" key="1">
    <source>
        <dbReference type="SAM" id="MobiDB-lite"/>
    </source>
</evidence>
<dbReference type="VEuPathDB" id="ToxoDB:cyc_00355"/>
<gene>
    <name evidence="2" type="ORF">cyc_00355</name>
</gene>
<keyword evidence="3" id="KW-1185">Reference proteome</keyword>
<organism evidence="2 3">
    <name type="scientific">Cyclospora cayetanensis</name>
    <dbReference type="NCBI Taxonomy" id="88456"/>
    <lineage>
        <taxon>Eukaryota</taxon>
        <taxon>Sar</taxon>
        <taxon>Alveolata</taxon>
        <taxon>Apicomplexa</taxon>
        <taxon>Conoidasida</taxon>
        <taxon>Coccidia</taxon>
        <taxon>Eucoccidiorida</taxon>
        <taxon>Eimeriorina</taxon>
        <taxon>Eimeriidae</taxon>
        <taxon>Cyclospora</taxon>
    </lineage>
</organism>
<name>A0A1D3D8G9_9EIME</name>
<dbReference type="InParanoid" id="A0A1D3D8G9"/>
<reference evidence="2 3" key="1">
    <citation type="journal article" date="2016" name="BMC Genomics">
        <title>Comparative genomics reveals Cyclospora cayetanensis possesses coccidia-like metabolism and invasion components but unique surface antigens.</title>
        <authorList>
            <person name="Liu S."/>
            <person name="Wang L."/>
            <person name="Zheng H."/>
            <person name="Xu Z."/>
            <person name="Roellig D.M."/>
            <person name="Li N."/>
            <person name="Frace M.A."/>
            <person name="Tang K."/>
            <person name="Arrowood M.J."/>
            <person name="Moss D.M."/>
            <person name="Zhang L."/>
            <person name="Feng Y."/>
            <person name="Xiao L."/>
        </authorList>
    </citation>
    <scope>NUCLEOTIDE SEQUENCE [LARGE SCALE GENOMIC DNA]</scope>
    <source>
        <strain evidence="2 3">CHN_HEN01</strain>
    </source>
</reference>
<proteinExistence type="predicted"/>
<dbReference type="AlphaFoldDB" id="A0A1D3D8G9"/>
<evidence type="ECO:0000313" key="3">
    <source>
        <dbReference type="Proteomes" id="UP000095192"/>
    </source>
</evidence>
<feature type="region of interest" description="Disordered" evidence="1">
    <location>
        <begin position="1"/>
        <end position="39"/>
    </location>
</feature>
<dbReference type="Proteomes" id="UP000095192">
    <property type="component" value="Unassembled WGS sequence"/>
</dbReference>
<accession>A0A1D3D8G9</accession>
<sequence>MDGQRLQATADPQHQDHHQAQQHLPVLPEDESQSQQAQSQHLLLAGDLEGGSHSEGHGVRGNLSVGSLHRDVLIASSLHPLPRRKAASESRRCASWAKPLSGGVVPKELGVADMASSFYTTWQQVPPLLPEALHSMPHPSFKLQEVAVSCEATACTPCFRS</sequence>
<dbReference type="EMBL" id="JROU02000285">
    <property type="protein sequence ID" value="OEH79761.1"/>
    <property type="molecule type" value="Genomic_DNA"/>
</dbReference>